<dbReference type="PANTHER" id="PTHR30404">
    <property type="entry name" value="N-ACETYLMURAMOYL-L-ALANINE AMIDASE"/>
    <property type="match status" value="1"/>
</dbReference>
<dbReference type="SUPFAM" id="SSF53187">
    <property type="entry name" value="Zn-dependent exopeptidases"/>
    <property type="match status" value="1"/>
</dbReference>
<feature type="region of interest" description="Disordered" evidence="2">
    <location>
        <begin position="37"/>
        <end position="107"/>
    </location>
</feature>
<evidence type="ECO:0000313" key="4">
    <source>
        <dbReference type="EMBL" id="RZU34071.1"/>
    </source>
</evidence>
<feature type="domain" description="MurNAc-LAA" evidence="3">
    <location>
        <begin position="159"/>
        <end position="282"/>
    </location>
</feature>
<dbReference type="GO" id="GO:0009253">
    <property type="term" value="P:peptidoglycan catabolic process"/>
    <property type="evidence" value="ECO:0007669"/>
    <property type="project" value="InterPro"/>
</dbReference>
<dbReference type="InterPro" id="IPR002508">
    <property type="entry name" value="MurNAc-LAA_cat"/>
</dbReference>
<feature type="compositionally biased region" description="Basic and acidic residues" evidence="2">
    <location>
        <begin position="81"/>
        <end position="92"/>
    </location>
</feature>
<sequence>MGPVGGAWPRARRAALLVAVVLCAVAAVALALTRLPDDGSSDASARAPAGDPPSAGPAGPTAEPSRAALPLAGRTVALDPGHNRDNGRHPGEISRPVDAGGFQKACNTTGTATDQGVAEATVNWELALAVRERLQALGATVVMTRDEDAGWGPCIDERAAIANRAGADLLLSLHADGAAAGGRGFHVIMPGVVPGWTDDIAGESERAAVVVRDALVGAGLTPATYTGRDGLDVRTDLGTLNRADVPAVMLEAGNLRSPGDAAMLTDPGGRAVLADALTEAVQRFLTG</sequence>
<keyword evidence="1" id="KW-0378">Hydrolase</keyword>
<proteinExistence type="predicted"/>
<evidence type="ECO:0000256" key="2">
    <source>
        <dbReference type="SAM" id="MobiDB-lite"/>
    </source>
</evidence>
<reference evidence="4 5" key="1">
    <citation type="submission" date="2019-02" db="EMBL/GenBank/DDBJ databases">
        <title>Sequencing the genomes of 1000 actinobacteria strains.</title>
        <authorList>
            <person name="Klenk H.-P."/>
        </authorList>
    </citation>
    <scope>NUCLEOTIDE SEQUENCE [LARGE SCALE GENOMIC DNA]</scope>
    <source>
        <strain evidence="4 5">DSM 44509</strain>
    </source>
</reference>
<dbReference type="EMBL" id="SHKV01000001">
    <property type="protein sequence ID" value="RZU34071.1"/>
    <property type="molecule type" value="Genomic_DNA"/>
</dbReference>
<evidence type="ECO:0000256" key="1">
    <source>
        <dbReference type="ARBA" id="ARBA00022801"/>
    </source>
</evidence>
<dbReference type="GO" id="GO:0008745">
    <property type="term" value="F:N-acetylmuramoyl-L-alanine amidase activity"/>
    <property type="evidence" value="ECO:0007669"/>
    <property type="project" value="InterPro"/>
</dbReference>
<dbReference type="GO" id="GO:0030288">
    <property type="term" value="C:outer membrane-bounded periplasmic space"/>
    <property type="evidence" value="ECO:0007669"/>
    <property type="project" value="TreeGrafter"/>
</dbReference>
<gene>
    <name evidence="4" type="ORF">BKA19_3825</name>
</gene>
<dbReference type="Proteomes" id="UP000292507">
    <property type="component" value="Unassembled WGS sequence"/>
</dbReference>
<dbReference type="PANTHER" id="PTHR30404:SF0">
    <property type="entry name" value="N-ACETYLMURAMOYL-L-ALANINE AMIDASE AMIC"/>
    <property type="match status" value="1"/>
</dbReference>
<organism evidence="4 5">
    <name type="scientific">Blastococcus saxobsidens</name>
    <dbReference type="NCBI Taxonomy" id="138336"/>
    <lineage>
        <taxon>Bacteria</taxon>
        <taxon>Bacillati</taxon>
        <taxon>Actinomycetota</taxon>
        <taxon>Actinomycetes</taxon>
        <taxon>Geodermatophilales</taxon>
        <taxon>Geodermatophilaceae</taxon>
        <taxon>Blastococcus</taxon>
    </lineage>
</organism>
<comment type="caution">
    <text evidence="4">The sequence shown here is derived from an EMBL/GenBank/DDBJ whole genome shotgun (WGS) entry which is preliminary data.</text>
</comment>
<keyword evidence="5" id="KW-1185">Reference proteome</keyword>
<accession>A0A4Q7YCQ4</accession>
<dbReference type="Gene3D" id="3.40.630.40">
    <property type="entry name" value="Zn-dependent exopeptidases"/>
    <property type="match status" value="1"/>
</dbReference>
<evidence type="ECO:0000259" key="3">
    <source>
        <dbReference type="SMART" id="SM00646"/>
    </source>
</evidence>
<dbReference type="CDD" id="cd02696">
    <property type="entry name" value="MurNAc-LAA"/>
    <property type="match status" value="1"/>
</dbReference>
<dbReference type="InterPro" id="IPR050695">
    <property type="entry name" value="N-acetylmuramoyl_amidase_3"/>
</dbReference>
<dbReference type="RefSeq" id="WP_104527001.1">
    <property type="nucleotide sequence ID" value="NZ_POQT01000003.1"/>
</dbReference>
<protein>
    <submittedName>
        <fullName evidence="4">N-acetylmuramoyl-L-alanine amidase</fullName>
    </submittedName>
</protein>
<evidence type="ECO:0000313" key="5">
    <source>
        <dbReference type="Proteomes" id="UP000292507"/>
    </source>
</evidence>
<name>A0A4Q7YCQ4_9ACTN</name>
<dbReference type="AlphaFoldDB" id="A0A4Q7YCQ4"/>
<dbReference type="Pfam" id="PF01520">
    <property type="entry name" value="Amidase_3"/>
    <property type="match status" value="1"/>
</dbReference>
<dbReference type="SMART" id="SM00646">
    <property type="entry name" value="Ami_3"/>
    <property type="match status" value="1"/>
</dbReference>
<dbReference type="OrthoDB" id="3268878at2"/>